<protein>
    <submittedName>
        <fullName evidence="6">Response regulator</fullName>
    </submittedName>
</protein>
<dbReference type="PRINTS" id="PR00038">
    <property type="entry name" value="HTHLUXR"/>
</dbReference>
<keyword evidence="1 3" id="KW-0597">Phosphoprotein</keyword>
<dbReference type="PANTHER" id="PTHR43214:SF43">
    <property type="entry name" value="TWO-COMPONENT RESPONSE REGULATOR"/>
    <property type="match status" value="1"/>
</dbReference>
<evidence type="ECO:0000256" key="3">
    <source>
        <dbReference type="PROSITE-ProRule" id="PRU00169"/>
    </source>
</evidence>
<feature type="modified residue" description="4-aspartylphosphate" evidence="3">
    <location>
        <position position="54"/>
    </location>
</feature>
<dbReference type="InterPro" id="IPR039420">
    <property type="entry name" value="WalR-like"/>
</dbReference>
<dbReference type="Pfam" id="PF00196">
    <property type="entry name" value="GerE"/>
    <property type="match status" value="1"/>
</dbReference>
<feature type="domain" description="HTH luxR-type" evidence="4">
    <location>
        <begin position="141"/>
        <end position="206"/>
    </location>
</feature>
<feature type="domain" description="Response regulatory" evidence="5">
    <location>
        <begin position="3"/>
        <end position="119"/>
    </location>
</feature>
<comment type="caution">
    <text evidence="6">The sequence shown here is derived from an EMBL/GenBank/DDBJ whole genome shotgun (WGS) entry which is preliminary data.</text>
</comment>
<dbReference type="SMART" id="SM00421">
    <property type="entry name" value="HTH_LUXR"/>
    <property type="match status" value="1"/>
</dbReference>
<dbReference type="CDD" id="cd06170">
    <property type="entry name" value="LuxR_C_like"/>
    <property type="match status" value="1"/>
</dbReference>
<dbReference type="SMART" id="SM00448">
    <property type="entry name" value="REC"/>
    <property type="match status" value="1"/>
</dbReference>
<dbReference type="PROSITE" id="PS50043">
    <property type="entry name" value="HTH_LUXR_2"/>
    <property type="match status" value="1"/>
</dbReference>
<evidence type="ECO:0000259" key="5">
    <source>
        <dbReference type="PROSITE" id="PS50110"/>
    </source>
</evidence>
<dbReference type="EMBL" id="JBHSTI010000058">
    <property type="protein sequence ID" value="MFC6239656.1"/>
    <property type="molecule type" value="Genomic_DNA"/>
</dbReference>
<accession>A0ABW1T5A2</accession>
<name>A0ABW1T5A2_9ACTN</name>
<proteinExistence type="predicted"/>
<dbReference type="InterPro" id="IPR016032">
    <property type="entry name" value="Sig_transdc_resp-reg_C-effctor"/>
</dbReference>
<dbReference type="RefSeq" id="WP_386768970.1">
    <property type="nucleotide sequence ID" value="NZ_JBHSTI010000058.1"/>
</dbReference>
<dbReference type="PANTHER" id="PTHR43214">
    <property type="entry name" value="TWO-COMPONENT RESPONSE REGULATOR"/>
    <property type="match status" value="1"/>
</dbReference>
<dbReference type="SUPFAM" id="SSF52172">
    <property type="entry name" value="CheY-like"/>
    <property type="match status" value="1"/>
</dbReference>
<dbReference type="Gene3D" id="3.40.50.2300">
    <property type="match status" value="1"/>
</dbReference>
<dbReference type="CDD" id="cd17535">
    <property type="entry name" value="REC_NarL-like"/>
    <property type="match status" value="1"/>
</dbReference>
<dbReference type="Proteomes" id="UP001596138">
    <property type="component" value="Unassembled WGS sequence"/>
</dbReference>
<dbReference type="InterPro" id="IPR011006">
    <property type="entry name" value="CheY-like_superfamily"/>
</dbReference>
<keyword evidence="7" id="KW-1185">Reference proteome</keyword>
<sequence>MIDVVVVDDHPVLRHGVALMLETQDDIRVVAAVSNAGDAVDAVREHQPHVVLMDLSMPGRDGTSATAEIVAMDDTVAVVALTSFSDPERILDALDAGAVGYMLKDSEPDEIVGAVRAAARGESPLHPKAARVALNRRMAPTTTPADDLTERERDVLLLVVRGLTNGQIARRLGISERTVKGHLTNVFTRLGVGDRTSAAVWAKEHLVDRPA</sequence>
<keyword evidence="2" id="KW-0238">DNA-binding</keyword>
<dbReference type="SUPFAM" id="SSF46894">
    <property type="entry name" value="C-terminal effector domain of the bipartite response regulators"/>
    <property type="match status" value="1"/>
</dbReference>
<gene>
    <name evidence="6" type="ORF">ACFQGU_17425</name>
</gene>
<organism evidence="6 7">
    <name type="scientific">Longivirga aurantiaca</name>
    <dbReference type="NCBI Taxonomy" id="1837743"/>
    <lineage>
        <taxon>Bacteria</taxon>
        <taxon>Bacillati</taxon>
        <taxon>Actinomycetota</taxon>
        <taxon>Actinomycetes</taxon>
        <taxon>Sporichthyales</taxon>
        <taxon>Sporichthyaceae</taxon>
        <taxon>Longivirga</taxon>
    </lineage>
</organism>
<dbReference type="PROSITE" id="PS00622">
    <property type="entry name" value="HTH_LUXR_1"/>
    <property type="match status" value="1"/>
</dbReference>
<reference evidence="7" key="1">
    <citation type="journal article" date="2019" name="Int. J. Syst. Evol. Microbiol.">
        <title>The Global Catalogue of Microorganisms (GCM) 10K type strain sequencing project: providing services to taxonomists for standard genome sequencing and annotation.</title>
        <authorList>
            <consortium name="The Broad Institute Genomics Platform"/>
            <consortium name="The Broad Institute Genome Sequencing Center for Infectious Disease"/>
            <person name="Wu L."/>
            <person name="Ma J."/>
        </authorList>
    </citation>
    <scope>NUCLEOTIDE SEQUENCE [LARGE SCALE GENOMIC DNA]</scope>
    <source>
        <strain evidence="7">CGMCC 4.7317</strain>
    </source>
</reference>
<evidence type="ECO:0000256" key="2">
    <source>
        <dbReference type="ARBA" id="ARBA00023125"/>
    </source>
</evidence>
<dbReference type="PROSITE" id="PS50110">
    <property type="entry name" value="RESPONSE_REGULATORY"/>
    <property type="match status" value="1"/>
</dbReference>
<evidence type="ECO:0000259" key="4">
    <source>
        <dbReference type="PROSITE" id="PS50043"/>
    </source>
</evidence>
<dbReference type="InterPro" id="IPR001789">
    <property type="entry name" value="Sig_transdc_resp-reg_receiver"/>
</dbReference>
<dbReference type="InterPro" id="IPR058245">
    <property type="entry name" value="NreC/VraR/RcsB-like_REC"/>
</dbReference>
<evidence type="ECO:0000313" key="6">
    <source>
        <dbReference type="EMBL" id="MFC6239656.1"/>
    </source>
</evidence>
<dbReference type="Pfam" id="PF00072">
    <property type="entry name" value="Response_reg"/>
    <property type="match status" value="1"/>
</dbReference>
<dbReference type="InterPro" id="IPR000792">
    <property type="entry name" value="Tscrpt_reg_LuxR_C"/>
</dbReference>
<evidence type="ECO:0000256" key="1">
    <source>
        <dbReference type="ARBA" id="ARBA00022553"/>
    </source>
</evidence>
<evidence type="ECO:0000313" key="7">
    <source>
        <dbReference type="Proteomes" id="UP001596138"/>
    </source>
</evidence>